<dbReference type="Gene3D" id="3.40.50.150">
    <property type="entry name" value="Vaccinia Virus protein VP39"/>
    <property type="match status" value="1"/>
</dbReference>
<dbReference type="PIRSF" id="PIRSF018249">
    <property type="entry name" value="MyrA_prd"/>
    <property type="match status" value="1"/>
</dbReference>
<dbReference type="GeneID" id="89473246"/>
<sequence>MSYQCPLCQQPLTFDQRTWRCENQHQFDQAKEGYVNLLPVQHKRSKQPGDSADMMQARRNFLDAGHYQPLRLQVGDLLERVLPADDVSVLDIGCGEGYYTHEVASRLQARGQAEVHGLDVAKIAVRYGAKRYRNVEFCVASSHRLPFSDRQFDAVLRIYAPCKAEELARVVKPQGYVLTVTPGPRHLMQFKALIYQDVQLHDTTPEQMPGFTLVEQQQLSYPMTLNSEESAALLQMTPFAWRARPEVWGILATTEQFECETDFTLRLWQRDDEIVQDVSDSPA</sequence>
<evidence type="ECO:0000313" key="3">
    <source>
        <dbReference type="EMBL" id="MEI2681871.1"/>
    </source>
</evidence>
<dbReference type="CDD" id="cd02440">
    <property type="entry name" value="AdoMet_MTases"/>
    <property type="match status" value="1"/>
</dbReference>
<accession>A0ABU8DEC7</accession>
<evidence type="ECO:0000259" key="1">
    <source>
        <dbReference type="Pfam" id="PF13847"/>
    </source>
</evidence>
<dbReference type="Pfam" id="PF13847">
    <property type="entry name" value="Methyltransf_31"/>
    <property type="match status" value="1"/>
</dbReference>
<dbReference type="InterPro" id="IPR016718">
    <property type="entry name" value="rRNA_m1G-MeTrfase_A_prd"/>
</dbReference>
<feature type="domain" description="Methyltransferase" evidence="1">
    <location>
        <begin position="85"/>
        <end position="199"/>
    </location>
</feature>
<organism evidence="3 4">
    <name type="scientific">Erwinia aphidicola</name>
    <dbReference type="NCBI Taxonomy" id="68334"/>
    <lineage>
        <taxon>Bacteria</taxon>
        <taxon>Pseudomonadati</taxon>
        <taxon>Pseudomonadota</taxon>
        <taxon>Gammaproteobacteria</taxon>
        <taxon>Enterobacterales</taxon>
        <taxon>Erwiniaceae</taxon>
        <taxon>Erwinia</taxon>
    </lineage>
</organism>
<keyword evidence="3" id="KW-0489">Methyltransferase</keyword>
<name>A0ABU8DEC7_ERWAP</name>
<gene>
    <name evidence="3" type="primary">rlmA</name>
    <name evidence="3" type="ORF">V8N49_09385</name>
</gene>
<keyword evidence="3" id="KW-0808">Transferase</keyword>
<dbReference type="InterPro" id="IPR052939">
    <property type="entry name" value="23S_rRNA_MeTrnsfrase_RlmA"/>
</dbReference>
<protein>
    <submittedName>
        <fullName evidence="3">23S rRNA (Guanine(745)-N(1))-methyltransferase</fullName>
        <ecNumber evidence="3">2.1.1.187</ecNumber>
    </submittedName>
</protein>
<comment type="caution">
    <text evidence="3">The sequence shown here is derived from an EMBL/GenBank/DDBJ whole genome shotgun (WGS) entry which is preliminary data.</text>
</comment>
<dbReference type="RefSeq" id="WP_048915867.1">
    <property type="nucleotide sequence ID" value="NZ_CAKKMT010000001.1"/>
</dbReference>
<dbReference type="Pfam" id="PF21302">
    <property type="entry name" value="Zn_ribbon_RlmA"/>
    <property type="match status" value="1"/>
</dbReference>
<dbReference type="NCBIfam" id="NF008300">
    <property type="entry name" value="PRK11088.1"/>
    <property type="match status" value="1"/>
</dbReference>
<dbReference type="InterPro" id="IPR029063">
    <property type="entry name" value="SAM-dependent_MTases_sf"/>
</dbReference>
<dbReference type="Proteomes" id="UP001306592">
    <property type="component" value="Unassembled WGS sequence"/>
</dbReference>
<evidence type="ECO:0000313" key="4">
    <source>
        <dbReference type="Proteomes" id="UP001306592"/>
    </source>
</evidence>
<evidence type="ECO:0000259" key="2">
    <source>
        <dbReference type="Pfam" id="PF21302"/>
    </source>
</evidence>
<dbReference type="EMBL" id="JBANEI010000005">
    <property type="protein sequence ID" value="MEI2681871.1"/>
    <property type="molecule type" value="Genomic_DNA"/>
</dbReference>
<dbReference type="EC" id="2.1.1.187" evidence="3"/>
<dbReference type="InterPro" id="IPR025714">
    <property type="entry name" value="Methyltranfer_dom"/>
</dbReference>
<reference evidence="3 4" key="1">
    <citation type="submission" date="2024-02" db="EMBL/GenBank/DDBJ databases">
        <title>First report Erwinia aphidicola in onion in Chile.</title>
        <authorList>
            <person name="Valenzuela M."/>
            <person name="Pena M."/>
            <person name="Dutta B."/>
        </authorList>
    </citation>
    <scope>NUCLEOTIDE SEQUENCE [LARGE SCALE GENOMIC DNA]</scope>
    <source>
        <strain evidence="3 4">QCJ3A</strain>
    </source>
</reference>
<dbReference type="PANTHER" id="PTHR43460:SF1">
    <property type="entry name" value="METHYLTRANSFERASE TYPE 11 DOMAIN-CONTAINING PROTEIN"/>
    <property type="match status" value="1"/>
</dbReference>
<proteinExistence type="predicted"/>
<keyword evidence="4" id="KW-1185">Reference proteome</keyword>
<dbReference type="InterPro" id="IPR048647">
    <property type="entry name" value="RlmA_N"/>
</dbReference>
<dbReference type="GO" id="GO:0052911">
    <property type="term" value="F:23S rRNA (guanine(745)-N(1))-methyltransferase activity"/>
    <property type="evidence" value="ECO:0007669"/>
    <property type="project" value="UniProtKB-EC"/>
</dbReference>
<feature type="domain" description="23S rRNA (guanine(745)-N(1))-methyltransferase N-terminal" evidence="2">
    <location>
        <begin position="3"/>
        <end position="46"/>
    </location>
</feature>
<dbReference type="SUPFAM" id="SSF53335">
    <property type="entry name" value="S-adenosyl-L-methionine-dependent methyltransferases"/>
    <property type="match status" value="1"/>
</dbReference>
<dbReference type="PANTHER" id="PTHR43460">
    <property type="entry name" value="METHYLTRANSFERASE"/>
    <property type="match status" value="1"/>
</dbReference>